<evidence type="ECO:0000256" key="8">
    <source>
        <dbReference type="SAM" id="Phobius"/>
    </source>
</evidence>
<name>A0A7S4AA76_9STRA</name>
<evidence type="ECO:0000256" key="3">
    <source>
        <dbReference type="ARBA" id="ARBA00022989"/>
    </source>
</evidence>
<dbReference type="PANTHER" id="PTHR21493:SF9">
    <property type="entry name" value="GOLGI TRANSPORT PROTEIN 1-RELATED"/>
    <property type="match status" value="1"/>
</dbReference>
<evidence type="ECO:0000256" key="9">
    <source>
        <dbReference type="SAM" id="SignalP"/>
    </source>
</evidence>
<dbReference type="GO" id="GO:0042147">
    <property type="term" value="P:retrograde transport, endosome to Golgi"/>
    <property type="evidence" value="ECO:0007669"/>
    <property type="project" value="InterPro"/>
</dbReference>
<evidence type="ECO:0008006" key="11">
    <source>
        <dbReference type="Google" id="ProtNLM"/>
    </source>
</evidence>
<keyword evidence="2 8" id="KW-0812">Transmembrane</keyword>
<gene>
    <name evidence="10" type="ORF">PAUS00366_LOCUS1412</name>
</gene>
<evidence type="ECO:0000313" key="10">
    <source>
        <dbReference type="EMBL" id="CAE0708692.1"/>
    </source>
</evidence>
<evidence type="ECO:0000256" key="5">
    <source>
        <dbReference type="ARBA" id="ARBA00023136"/>
    </source>
</evidence>
<reference evidence="10" key="1">
    <citation type="submission" date="2021-01" db="EMBL/GenBank/DDBJ databases">
        <authorList>
            <person name="Corre E."/>
            <person name="Pelletier E."/>
            <person name="Niang G."/>
            <person name="Scheremetjew M."/>
            <person name="Finn R."/>
            <person name="Kale V."/>
            <person name="Holt S."/>
            <person name="Cochrane G."/>
            <person name="Meng A."/>
            <person name="Brown T."/>
            <person name="Cohen L."/>
        </authorList>
    </citation>
    <scope>NUCLEOTIDE SEQUENCE</scope>
    <source>
        <strain evidence="10">10249 10 AB</strain>
    </source>
</reference>
<keyword evidence="9" id="KW-0732">Signal</keyword>
<evidence type="ECO:0000256" key="1">
    <source>
        <dbReference type="ARBA" id="ARBA00004653"/>
    </source>
</evidence>
<sequence length="324" mass="35597">MIRSCIFFLPLLCVLFSASVLARQHHSTRPAFAPRKIVTKVSSMSSLSSPSPPPPLSALDTSAFSSERDARILAAYALLRSTATTLCRGGYQSNDYYDDRGYGGNNDDYNDDYNDSYGYDDRGSSFERGASERNNGSGRSSFSMPDIIRTGNRRIGLPLLAIGGALTILGASLFFNKTLMRLGNLFFVAGVPMTLGPGRTAGYFFQPKKARATACLMVGIFLVFVGWPVFGIILEAFGLLNLFGNMFPMAMMVLKQMPVIGPLLKGDSGSIKSKFSGNDDRYSGGGGGDRYDDYDRYQDNRYDEGDYYRNDGGYSDDDNNGRYY</sequence>
<feature type="region of interest" description="Disordered" evidence="7">
    <location>
        <begin position="124"/>
        <end position="143"/>
    </location>
</feature>
<dbReference type="GO" id="GO:0000139">
    <property type="term" value="C:Golgi membrane"/>
    <property type="evidence" value="ECO:0007669"/>
    <property type="project" value="UniProtKB-SubCell"/>
</dbReference>
<feature type="compositionally biased region" description="Basic and acidic residues" evidence="7">
    <location>
        <begin position="289"/>
        <end position="309"/>
    </location>
</feature>
<evidence type="ECO:0000256" key="2">
    <source>
        <dbReference type="ARBA" id="ARBA00022692"/>
    </source>
</evidence>
<feature type="chain" id="PRO_5031429815" description="Vesicle transport protein" evidence="9">
    <location>
        <begin position="23"/>
        <end position="324"/>
    </location>
</feature>
<feature type="compositionally biased region" description="Polar residues" evidence="7">
    <location>
        <begin position="132"/>
        <end position="143"/>
    </location>
</feature>
<dbReference type="GO" id="GO:0006888">
    <property type="term" value="P:endoplasmic reticulum to Golgi vesicle-mediated transport"/>
    <property type="evidence" value="ECO:0007669"/>
    <property type="project" value="InterPro"/>
</dbReference>
<comment type="similarity">
    <text evidence="6">Belongs to the GOT1 family.</text>
</comment>
<protein>
    <recommendedName>
        <fullName evidence="11">Vesicle transport protein</fullName>
    </recommendedName>
</protein>
<evidence type="ECO:0000256" key="6">
    <source>
        <dbReference type="ARBA" id="ARBA00025799"/>
    </source>
</evidence>
<organism evidence="10">
    <name type="scientific">Pseudo-nitzschia australis</name>
    <dbReference type="NCBI Taxonomy" id="44445"/>
    <lineage>
        <taxon>Eukaryota</taxon>
        <taxon>Sar</taxon>
        <taxon>Stramenopiles</taxon>
        <taxon>Ochrophyta</taxon>
        <taxon>Bacillariophyta</taxon>
        <taxon>Bacillariophyceae</taxon>
        <taxon>Bacillariophycidae</taxon>
        <taxon>Bacillariales</taxon>
        <taxon>Bacillariaceae</taxon>
        <taxon>Pseudo-nitzschia</taxon>
    </lineage>
</organism>
<accession>A0A7S4AA76</accession>
<keyword evidence="3 8" id="KW-1133">Transmembrane helix</keyword>
<keyword evidence="5 8" id="KW-0472">Membrane</keyword>
<dbReference type="InterPro" id="IPR007305">
    <property type="entry name" value="Vesicle_transpt_Got1/SFT2"/>
</dbReference>
<dbReference type="Pfam" id="PF04178">
    <property type="entry name" value="Got1"/>
    <property type="match status" value="1"/>
</dbReference>
<dbReference type="InterPro" id="IPR045176">
    <property type="entry name" value="Got1"/>
</dbReference>
<feature type="region of interest" description="Disordered" evidence="7">
    <location>
        <begin position="275"/>
        <end position="324"/>
    </location>
</feature>
<dbReference type="PANTHER" id="PTHR21493">
    <property type="entry name" value="CGI-141-RELATED/LIPASE CONTAINING PROTEIN"/>
    <property type="match status" value="1"/>
</dbReference>
<comment type="subcellular location">
    <subcellularLocation>
        <location evidence="1">Golgi apparatus membrane</location>
        <topology evidence="1">Multi-pass membrane protein</topology>
    </subcellularLocation>
</comment>
<dbReference type="AlphaFoldDB" id="A0A7S4AA76"/>
<dbReference type="EMBL" id="HBIX01001898">
    <property type="protein sequence ID" value="CAE0708692.1"/>
    <property type="molecule type" value="Transcribed_RNA"/>
</dbReference>
<evidence type="ECO:0000256" key="7">
    <source>
        <dbReference type="SAM" id="MobiDB-lite"/>
    </source>
</evidence>
<proteinExistence type="inferred from homology"/>
<keyword evidence="4" id="KW-0333">Golgi apparatus</keyword>
<feature type="signal peptide" evidence="9">
    <location>
        <begin position="1"/>
        <end position="22"/>
    </location>
</feature>
<feature type="transmembrane region" description="Helical" evidence="8">
    <location>
        <begin position="214"/>
        <end position="234"/>
    </location>
</feature>
<evidence type="ECO:0000256" key="4">
    <source>
        <dbReference type="ARBA" id="ARBA00023034"/>
    </source>
</evidence>
<feature type="transmembrane region" description="Helical" evidence="8">
    <location>
        <begin position="155"/>
        <end position="175"/>
    </location>
</feature>
<dbReference type="GO" id="GO:0005829">
    <property type="term" value="C:cytosol"/>
    <property type="evidence" value="ECO:0007669"/>
    <property type="project" value="GOC"/>
</dbReference>